<evidence type="ECO:0000313" key="3">
    <source>
        <dbReference type="Proteomes" id="UP000715441"/>
    </source>
</evidence>
<reference evidence="2 3" key="1">
    <citation type="submission" date="2020-04" db="EMBL/GenBank/DDBJ databases">
        <title>Novel species.</title>
        <authorList>
            <person name="Teo W.F.A."/>
            <person name="Lipun K."/>
            <person name="Srisuk N."/>
            <person name="Duangmal K."/>
        </authorList>
    </citation>
    <scope>NUCLEOTIDE SEQUENCE [LARGE SCALE GENOMIC DNA]</scope>
    <source>
        <strain evidence="2 3">K13G38</strain>
    </source>
</reference>
<accession>A0ABX1J935</accession>
<evidence type="ECO:0000259" key="1">
    <source>
        <dbReference type="Pfam" id="PF00135"/>
    </source>
</evidence>
<proteinExistence type="predicted"/>
<sequence length="456" mass="47857">MTEEPVVVVGTQLGKVRGRDLGGVVSFEGIPYAAAPEGALRFRPPAPREPWAGVRDCTVAGTAAPQLPPTPRAPGVWRADDGLDCLNLNVWTPDPAGAGLPVMVWVHGGLWKYGSPRMPQYDGATLARSGVVVVSVGYRLGFEGFGHLPGVPANRGLHDQIAAFEWVRRNIAAFGGDPDAVTAFGQSAGAASVGYLLGTGLFRRAIAQSPPSGVHEPEAARAVTEKIAAAAGVPATLEAFETLPPEALLAVQDAPLTGRDGPTAFGPVADGELVTGPLWTAAAPDVDLVCGFTHEEFRGQGALPQGVGFDAVATAMGHDAAAYRAAYPGFDDSGLFVTLMSDVVYRIPALRLAEAHTRAGGRTWMYDFAWSSPGAGAAHGVDVPFVFGDAESGYARRFLGDPPDAGFPALSEAIRRSWTDFAATGDPGWPAFDLTHRRTRIWDAEPRVENDPLGHP</sequence>
<dbReference type="Proteomes" id="UP000715441">
    <property type="component" value="Unassembled WGS sequence"/>
</dbReference>
<dbReference type="InterPro" id="IPR002018">
    <property type="entry name" value="CarbesteraseB"/>
</dbReference>
<gene>
    <name evidence="2" type="ORF">HFP15_18610</name>
</gene>
<evidence type="ECO:0000313" key="2">
    <source>
        <dbReference type="EMBL" id="NKQ54901.1"/>
    </source>
</evidence>
<comment type="caution">
    <text evidence="2">The sequence shown here is derived from an EMBL/GenBank/DDBJ whole genome shotgun (WGS) entry which is preliminary data.</text>
</comment>
<dbReference type="Gene3D" id="3.40.50.1820">
    <property type="entry name" value="alpha/beta hydrolase"/>
    <property type="match status" value="1"/>
</dbReference>
<protein>
    <submittedName>
        <fullName evidence="2">Carboxylesterase family protein</fullName>
    </submittedName>
</protein>
<dbReference type="InterPro" id="IPR029058">
    <property type="entry name" value="AB_hydrolase_fold"/>
</dbReference>
<name>A0ABX1J935_9PSEU</name>
<organism evidence="2 3">
    <name type="scientific">Amycolatopsis acididurans</name>
    <dbReference type="NCBI Taxonomy" id="2724524"/>
    <lineage>
        <taxon>Bacteria</taxon>
        <taxon>Bacillati</taxon>
        <taxon>Actinomycetota</taxon>
        <taxon>Actinomycetes</taxon>
        <taxon>Pseudonocardiales</taxon>
        <taxon>Pseudonocardiaceae</taxon>
        <taxon>Amycolatopsis</taxon>
    </lineage>
</organism>
<dbReference type="InterPro" id="IPR050309">
    <property type="entry name" value="Type-B_Carboxylest/Lipase"/>
</dbReference>
<dbReference type="PANTHER" id="PTHR11559">
    <property type="entry name" value="CARBOXYLESTERASE"/>
    <property type="match status" value="1"/>
</dbReference>
<dbReference type="EMBL" id="JAAXLS010000011">
    <property type="protein sequence ID" value="NKQ54901.1"/>
    <property type="molecule type" value="Genomic_DNA"/>
</dbReference>
<feature type="domain" description="Carboxylesterase type B" evidence="1">
    <location>
        <begin position="336"/>
        <end position="428"/>
    </location>
</feature>
<dbReference type="SUPFAM" id="SSF53474">
    <property type="entry name" value="alpha/beta-Hydrolases"/>
    <property type="match status" value="1"/>
</dbReference>
<keyword evidence="3" id="KW-1185">Reference proteome</keyword>
<feature type="domain" description="Carboxylesterase type B" evidence="1">
    <location>
        <begin position="8"/>
        <end position="297"/>
    </location>
</feature>
<dbReference type="Pfam" id="PF00135">
    <property type="entry name" value="COesterase"/>
    <property type="match status" value="2"/>
</dbReference>